<feature type="domain" description="YokE-like PH" evidence="3">
    <location>
        <begin position="34"/>
        <end position="146"/>
    </location>
</feature>
<evidence type="ECO:0000313" key="4">
    <source>
        <dbReference type="EMBL" id="MFC4825503.1"/>
    </source>
</evidence>
<dbReference type="InterPro" id="IPR039519">
    <property type="entry name" value="YokE-like_PH"/>
</dbReference>
<evidence type="ECO:0000259" key="2">
    <source>
        <dbReference type="Pfam" id="PF09851"/>
    </source>
</evidence>
<dbReference type="AlphaFoldDB" id="A0ABD5Q4C6"/>
<keyword evidence="5" id="KW-1185">Reference proteome</keyword>
<organism evidence="4 5">
    <name type="scientific">Halorussus aquaticus</name>
    <dbReference type="NCBI Taxonomy" id="2953748"/>
    <lineage>
        <taxon>Archaea</taxon>
        <taxon>Methanobacteriati</taxon>
        <taxon>Methanobacteriota</taxon>
        <taxon>Stenosarchaea group</taxon>
        <taxon>Halobacteria</taxon>
        <taxon>Halobacteriales</taxon>
        <taxon>Haladaptataceae</taxon>
        <taxon>Halorussus</taxon>
    </lineage>
</organism>
<feature type="region of interest" description="Disordered" evidence="1">
    <location>
        <begin position="1"/>
        <end position="20"/>
    </location>
</feature>
<comment type="caution">
    <text evidence="4">The sequence shown here is derived from an EMBL/GenBank/DDBJ whole genome shotgun (WGS) entry which is preliminary data.</text>
</comment>
<feature type="compositionally biased region" description="Polar residues" evidence="1">
    <location>
        <begin position="1"/>
        <end position="12"/>
    </location>
</feature>
<dbReference type="EMBL" id="JBHSHT010000002">
    <property type="protein sequence ID" value="MFC4825503.1"/>
    <property type="molecule type" value="Genomic_DNA"/>
</dbReference>
<dbReference type="Pfam" id="PF14470">
    <property type="entry name" value="bPH_3"/>
    <property type="match status" value="1"/>
</dbReference>
<dbReference type="Pfam" id="PF09851">
    <property type="entry name" value="SHOCT"/>
    <property type="match status" value="1"/>
</dbReference>
<gene>
    <name evidence="4" type="ORF">ACFO9K_14675</name>
</gene>
<proteinExistence type="predicted"/>
<protein>
    <submittedName>
        <fullName evidence="4">PH domain-containing protein</fullName>
    </submittedName>
</protein>
<name>A0ABD5Q4C6_9EURY</name>
<sequence>MGLFGSDTSTETLDYEPEGDYVTAERIGKMDDVLDDDEEVMFVIEGKNIQEKGEGRGVLGSDVDAKNSLLSSILTGATDKRLVSKIPQMTGDDEQTIPYSRIEGVDLDTGLVTKKLTVKTSGSAYEFGVQDPDADEVREMARFIREKMKESQQATAPAASEPDPTEQLKNIKELHDDGVLSDEEFEEKKNDLLDQM</sequence>
<dbReference type="Proteomes" id="UP001595945">
    <property type="component" value="Unassembled WGS sequence"/>
</dbReference>
<feature type="region of interest" description="Disordered" evidence="1">
    <location>
        <begin position="147"/>
        <end position="196"/>
    </location>
</feature>
<evidence type="ECO:0000259" key="3">
    <source>
        <dbReference type="Pfam" id="PF14470"/>
    </source>
</evidence>
<accession>A0ABD5Q4C6</accession>
<dbReference type="InterPro" id="IPR018649">
    <property type="entry name" value="SHOCT"/>
</dbReference>
<dbReference type="GeneID" id="73043779"/>
<evidence type="ECO:0000256" key="1">
    <source>
        <dbReference type="SAM" id="MobiDB-lite"/>
    </source>
</evidence>
<dbReference type="RefSeq" id="WP_254268837.1">
    <property type="nucleotide sequence ID" value="NZ_CP100400.1"/>
</dbReference>
<feature type="compositionally biased region" description="Basic and acidic residues" evidence="1">
    <location>
        <begin position="186"/>
        <end position="196"/>
    </location>
</feature>
<evidence type="ECO:0000313" key="5">
    <source>
        <dbReference type="Proteomes" id="UP001595945"/>
    </source>
</evidence>
<feature type="compositionally biased region" description="Basic and acidic residues" evidence="1">
    <location>
        <begin position="169"/>
        <end position="178"/>
    </location>
</feature>
<reference evidence="4 5" key="1">
    <citation type="journal article" date="2019" name="Int. J. Syst. Evol. Microbiol.">
        <title>The Global Catalogue of Microorganisms (GCM) 10K type strain sequencing project: providing services to taxonomists for standard genome sequencing and annotation.</title>
        <authorList>
            <consortium name="The Broad Institute Genomics Platform"/>
            <consortium name="The Broad Institute Genome Sequencing Center for Infectious Disease"/>
            <person name="Wu L."/>
            <person name="Ma J."/>
        </authorList>
    </citation>
    <scope>NUCLEOTIDE SEQUENCE [LARGE SCALE GENOMIC DNA]</scope>
    <source>
        <strain evidence="4 5">XZYJ18</strain>
    </source>
</reference>
<feature type="domain" description="SHOCT" evidence="2">
    <location>
        <begin position="166"/>
        <end position="193"/>
    </location>
</feature>